<gene>
    <name evidence="6" type="ORF">DPN68_06895</name>
</gene>
<dbReference type="OrthoDB" id="9807055at2"/>
<keyword evidence="3" id="KW-0378">Hydrolase</keyword>
<reference evidence="6 7" key="1">
    <citation type="submission" date="2018-06" db="EMBL/GenBank/DDBJ databases">
        <title>Flavobacterium tibetense sp. nov., isolated from a wetland YonghuCo on Tibetan Plateau.</title>
        <authorList>
            <person name="Xing P."/>
            <person name="Phurbu D."/>
            <person name="Lu H."/>
        </authorList>
    </citation>
    <scope>NUCLEOTIDE SEQUENCE [LARGE SCALE GENOMIC DNA]</scope>
    <source>
        <strain evidence="6 7">YH5</strain>
    </source>
</reference>
<accession>A0A365P1S7</accession>
<dbReference type="Proteomes" id="UP000253319">
    <property type="component" value="Unassembled WGS sequence"/>
</dbReference>
<keyword evidence="4" id="KW-0788">Thiol protease</keyword>
<dbReference type="PANTHER" id="PTHR47053">
    <property type="entry name" value="MUREIN DD-ENDOPEPTIDASE MEPH-RELATED"/>
    <property type="match status" value="1"/>
</dbReference>
<evidence type="ECO:0000313" key="6">
    <source>
        <dbReference type="EMBL" id="RBA28430.1"/>
    </source>
</evidence>
<organism evidence="6 7">
    <name type="scientific">Flavobacterium tibetense</name>
    <dbReference type="NCBI Taxonomy" id="2233533"/>
    <lineage>
        <taxon>Bacteria</taxon>
        <taxon>Pseudomonadati</taxon>
        <taxon>Bacteroidota</taxon>
        <taxon>Flavobacteriia</taxon>
        <taxon>Flavobacteriales</taxon>
        <taxon>Flavobacteriaceae</taxon>
        <taxon>Flavobacterium</taxon>
    </lineage>
</organism>
<evidence type="ECO:0000256" key="4">
    <source>
        <dbReference type="ARBA" id="ARBA00022807"/>
    </source>
</evidence>
<dbReference type="PROSITE" id="PS51257">
    <property type="entry name" value="PROKAR_LIPOPROTEIN"/>
    <property type="match status" value="1"/>
</dbReference>
<name>A0A365P1S7_9FLAO</name>
<evidence type="ECO:0000256" key="1">
    <source>
        <dbReference type="ARBA" id="ARBA00007074"/>
    </source>
</evidence>
<dbReference type="GO" id="GO:0006508">
    <property type="term" value="P:proteolysis"/>
    <property type="evidence" value="ECO:0007669"/>
    <property type="project" value="UniProtKB-KW"/>
</dbReference>
<keyword evidence="2" id="KW-0645">Protease</keyword>
<proteinExistence type="inferred from homology"/>
<dbReference type="PANTHER" id="PTHR47053:SF1">
    <property type="entry name" value="MUREIN DD-ENDOPEPTIDASE MEPH-RELATED"/>
    <property type="match status" value="1"/>
</dbReference>
<feature type="domain" description="NlpC/P60" evidence="5">
    <location>
        <begin position="46"/>
        <end position="172"/>
    </location>
</feature>
<dbReference type="EMBL" id="QLST01000007">
    <property type="protein sequence ID" value="RBA28430.1"/>
    <property type="molecule type" value="Genomic_DNA"/>
</dbReference>
<dbReference type="InterPro" id="IPR038765">
    <property type="entry name" value="Papain-like_cys_pep_sf"/>
</dbReference>
<evidence type="ECO:0000313" key="7">
    <source>
        <dbReference type="Proteomes" id="UP000253319"/>
    </source>
</evidence>
<dbReference type="PROSITE" id="PS51935">
    <property type="entry name" value="NLPC_P60"/>
    <property type="match status" value="1"/>
</dbReference>
<sequence length="173" mass="19176">MKKFAFLFLLSIFVISCKTQSNIVTSKDEAIKKGIYDTKKTKKSAGKLNYEIVDFATENLGVKYRYGGTTKAGMDCSGLVFTTFKNFNIALPRTSNAMATQGEKIATKKAQVGDLIFFKTNGSRTINHVGIITEISNDEIKFIHSSTQKGVIISSTAEPYYDKSFAQINRVIN</sequence>
<dbReference type="Gene3D" id="3.90.1720.10">
    <property type="entry name" value="endopeptidase domain like (from Nostoc punctiforme)"/>
    <property type="match status" value="1"/>
</dbReference>
<dbReference type="RefSeq" id="WP_113988920.1">
    <property type="nucleotide sequence ID" value="NZ_QLST01000007.1"/>
</dbReference>
<dbReference type="InterPro" id="IPR000064">
    <property type="entry name" value="NLP_P60_dom"/>
</dbReference>
<protein>
    <submittedName>
        <fullName evidence="6">NlpC/P60 family protein</fullName>
    </submittedName>
</protein>
<evidence type="ECO:0000259" key="5">
    <source>
        <dbReference type="PROSITE" id="PS51935"/>
    </source>
</evidence>
<dbReference type="AlphaFoldDB" id="A0A365P1S7"/>
<evidence type="ECO:0000256" key="2">
    <source>
        <dbReference type="ARBA" id="ARBA00022670"/>
    </source>
</evidence>
<dbReference type="Pfam" id="PF00877">
    <property type="entry name" value="NLPC_P60"/>
    <property type="match status" value="1"/>
</dbReference>
<keyword evidence="7" id="KW-1185">Reference proteome</keyword>
<comment type="similarity">
    <text evidence="1">Belongs to the peptidase C40 family.</text>
</comment>
<evidence type="ECO:0000256" key="3">
    <source>
        <dbReference type="ARBA" id="ARBA00022801"/>
    </source>
</evidence>
<dbReference type="SUPFAM" id="SSF54001">
    <property type="entry name" value="Cysteine proteinases"/>
    <property type="match status" value="1"/>
</dbReference>
<dbReference type="InterPro" id="IPR051202">
    <property type="entry name" value="Peptidase_C40"/>
</dbReference>
<dbReference type="GO" id="GO:0008234">
    <property type="term" value="F:cysteine-type peptidase activity"/>
    <property type="evidence" value="ECO:0007669"/>
    <property type="project" value="UniProtKB-KW"/>
</dbReference>
<comment type="caution">
    <text evidence="6">The sequence shown here is derived from an EMBL/GenBank/DDBJ whole genome shotgun (WGS) entry which is preliminary data.</text>
</comment>